<dbReference type="InterPro" id="IPR016163">
    <property type="entry name" value="Ald_DH_C"/>
</dbReference>
<protein>
    <submittedName>
        <fullName evidence="4">NADP-dependent aldehyde dehydrogenase</fullName>
    </submittedName>
    <submittedName>
        <fullName evidence="3">NADP-dependent fatty aldehyde dehydrogenase</fullName>
        <ecNumber evidence="3">1.2.1.4</ecNumber>
    </submittedName>
</protein>
<dbReference type="InterPro" id="IPR016162">
    <property type="entry name" value="Ald_DH_N"/>
</dbReference>
<keyword evidence="1 3" id="KW-0560">Oxidoreductase</keyword>
<dbReference type="KEGG" id="mphy:MCBMB27_00983"/>
<evidence type="ECO:0000313" key="6">
    <source>
        <dbReference type="Proteomes" id="UP000199140"/>
    </source>
</evidence>
<gene>
    <name evidence="3" type="ORF">MCBMB27_00983</name>
    <name evidence="4" type="ORF">SAMN05192567_104177</name>
</gene>
<feature type="domain" description="Aldehyde dehydrogenase" evidence="2">
    <location>
        <begin position="20"/>
        <end position="424"/>
    </location>
</feature>
<reference evidence="3 5" key="1">
    <citation type="submission" date="2016-04" db="EMBL/GenBank/DDBJ databases">
        <title>Complete genome sequencing and analysis of CBMB27, Methylobacterium phyllosphaerae isolated from leaf tissues of rice (Oryza sativa L.).</title>
        <authorList>
            <person name="Lee Y."/>
            <person name="Hwangbo K."/>
            <person name="Chung H."/>
            <person name="Yoo J."/>
            <person name="Kim K.Y."/>
            <person name="Sa T.M."/>
            <person name="Um Y."/>
            <person name="Madhaiyan M."/>
        </authorList>
    </citation>
    <scope>NUCLEOTIDE SEQUENCE [LARGE SCALE GENOMIC DNA]</scope>
    <source>
        <strain evidence="3 5">CBMB27</strain>
    </source>
</reference>
<organism evidence="4 6">
    <name type="scientific">Methylobacterium phyllosphaerae</name>
    <dbReference type="NCBI Taxonomy" id="418223"/>
    <lineage>
        <taxon>Bacteria</taxon>
        <taxon>Pseudomonadati</taxon>
        <taxon>Pseudomonadota</taxon>
        <taxon>Alphaproteobacteria</taxon>
        <taxon>Hyphomicrobiales</taxon>
        <taxon>Methylobacteriaceae</taxon>
        <taxon>Methylobacterium</taxon>
    </lineage>
</organism>
<dbReference type="Proteomes" id="UP000185487">
    <property type="component" value="Chromosome"/>
</dbReference>
<sequence length="527" mass="53901">MTIRGSVLIGAADVTTAALFRAVDPATGAPLEPAFSAAGPREVEAACALAEAAFPHFAETTPETRARCLEAVADGIADLGAPLVERAMAETGLPRARLEGERARTVGQLRLFADLVRSGAWIRATIDPAQHKRQPLPRPDLRRRHVAIGPVAVFGASNFPLAFSVAGGDTAAALAAGCPVVVKGHPAHPGTGELVARAVRAAVATGGLPEGTFSYLPGPSTDLGSALVADPRIKGVGFTGSRAGGLALMRVAAGRPEPIPVYAEMSAVNPVVLLPGALRARSASLAAGFVQSLTLGAGQFCTNPGLLIGIAGSDLDAFAEAAAAAIRESVPHTMLTPDIRDRFAHAVAALAARPGVTVAARGAAAGPGGSPACLLRTEARHVLADPALADEMFGPAALLVAAADMAEVTRLLESLGGQLTATLHLDRADEHLAAGLVPLLARKAGRILANGWPTGVEVAPAMVHGGPFPATSDGRSSSVGTLAIERFLRPVCYQDLPDALLPPPLRPDNPWHLARRIDGVLDPQPGR</sequence>
<dbReference type="CDD" id="cd07129">
    <property type="entry name" value="ALDH_KGSADH"/>
    <property type="match status" value="1"/>
</dbReference>
<evidence type="ECO:0000313" key="5">
    <source>
        <dbReference type="Proteomes" id="UP000185487"/>
    </source>
</evidence>
<dbReference type="EMBL" id="CP015367">
    <property type="protein sequence ID" value="APT30274.1"/>
    <property type="molecule type" value="Genomic_DNA"/>
</dbReference>
<dbReference type="Proteomes" id="UP000199140">
    <property type="component" value="Unassembled WGS sequence"/>
</dbReference>
<proteinExistence type="predicted"/>
<evidence type="ECO:0000256" key="1">
    <source>
        <dbReference type="ARBA" id="ARBA00023002"/>
    </source>
</evidence>
<dbReference type="InterPro" id="IPR044151">
    <property type="entry name" value="ALDH_KGSADH"/>
</dbReference>
<name>A0AAE8HPG5_9HYPH</name>
<evidence type="ECO:0000259" key="2">
    <source>
        <dbReference type="Pfam" id="PF00171"/>
    </source>
</evidence>
<dbReference type="Gene3D" id="3.40.309.10">
    <property type="entry name" value="Aldehyde Dehydrogenase, Chain A, domain 2"/>
    <property type="match status" value="1"/>
</dbReference>
<dbReference type="AlphaFoldDB" id="A0AAE8HPG5"/>
<dbReference type="InterPro" id="IPR050740">
    <property type="entry name" value="Aldehyde_DH_Superfamily"/>
</dbReference>
<dbReference type="GO" id="GO:0033721">
    <property type="term" value="F:aldehyde dehydrogenase (NADP+) activity"/>
    <property type="evidence" value="ECO:0007669"/>
    <property type="project" value="UniProtKB-EC"/>
</dbReference>
<reference evidence="4 6" key="2">
    <citation type="submission" date="2016-10" db="EMBL/GenBank/DDBJ databases">
        <authorList>
            <person name="Varghese N."/>
            <person name="Submissions S."/>
        </authorList>
    </citation>
    <scope>NUCLEOTIDE SEQUENCE [LARGE SCALE GENOMIC DNA]</scope>
    <source>
        <strain evidence="4 6">CBMB27</strain>
    </source>
</reference>
<dbReference type="SUPFAM" id="SSF53720">
    <property type="entry name" value="ALDH-like"/>
    <property type="match status" value="1"/>
</dbReference>
<dbReference type="EC" id="1.2.1.4" evidence="3"/>
<evidence type="ECO:0000313" key="4">
    <source>
        <dbReference type="EMBL" id="SFG52217.1"/>
    </source>
</evidence>
<dbReference type="EMBL" id="FOPK01000004">
    <property type="protein sequence ID" value="SFG52217.1"/>
    <property type="molecule type" value="Genomic_DNA"/>
</dbReference>
<accession>A0AAE8HPG5</accession>
<dbReference type="PANTHER" id="PTHR43353:SF3">
    <property type="entry name" value="ALDEHYDE DEHYDROGENASE-RELATED"/>
    <property type="match status" value="1"/>
</dbReference>
<dbReference type="InterPro" id="IPR015590">
    <property type="entry name" value="Aldehyde_DH_dom"/>
</dbReference>
<dbReference type="PANTHER" id="PTHR43353">
    <property type="entry name" value="SUCCINATE-SEMIALDEHYDE DEHYDROGENASE, MITOCHONDRIAL"/>
    <property type="match status" value="1"/>
</dbReference>
<keyword evidence="5" id="KW-1185">Reference proteome</keyword>
<evidence type="ECO:0000313" key="3">
    <source>
        <dbReference type="EMBL" id="APT30274.1"/>
    </source>
</evidence>
<dbReference type="Pfam" id="PF00171">
    <property type="entry name" value="Aldedh"/>
    <property type="match status" value="1"/>
</dbReference>
<dbReference type="InterPro" id="IPR016161">
    <property type="entry name" value="Ald_DH/histidinol_DH"/>
</dbReference>
<dbReference type="Gene3D" id="3.40.605.10">
    <property type="entry name" value="Aldehyde Dehydrogenase, Chain A, domain 1"/>
    <property type="match status" value="1"/>
</dbReference>